<feature type="transmembrane region" description="Helical" evidence="6">
    <location>
        <begin position="404"/>
        <end position="424"/>
    </location>
</feature>
<feature type="transmembrane region" description="Helical" evidence="6">
    <location>
        <begin position="248"/>
        <end position="268"/>
    </location>
</feature>
<keyword evidence="4 6" id="KW-1133">Transmembrane helix</keyword>
<dbReference type="CDD" id="cd13132">
    <property type="entry name" value="MATE_eukaryotic"/>
    <property type="match status" value="1"/>
</dbReference>
<sequence>MDETSPNVVFTSDEEQPSTFHEAKELLVLGGPVIFTLLLEVLPSTTNMVLVSHLSGDAKEFVDAASLSGMYINITALSVGFGMATAMDTIFNQAFGAKDTKRFGVYLQSALIGMALTFIPVFFLNWFCQQIMLGLGQDPKLAELTGDFTRISLIGIPFMYVYEIVKKALQAYSIVNPMVILAFVSNCIHIGLGYYLVHHTYLGFYGAAVARATSSASLPLMILIFFWRKPIHHEWIFARTIKSAAEELGAFFRYGIPGMLMIVIEWGAFEVLTLLSGVMSNPTVKVGIMSILTQLFSIVYLVYMGLSIAATIRIGSALGSNNPEHAKLVCKVVFGIAAIFLTITTLLLLLLRHNLPRLFIRDDEIIILTSNMLLWAIGSHVFDGINAVYHGVFFAMSAQTKATIINAIAFYIIGIPLAVVFGFPCGWEVKGLWVGFTCGSITCLVFYSVWLSRINWKTAAATICAEYQQ</sequence>
<comment type="similarity">
    <text evidence="2">Belongs to the multi antimicrobial extrusion (MATE) (TC 2.A.66.1) family.</text>
</comment>
<keyword evidence="8" id="KW-1185">Reference proteome</keyword>
<reference evidence="7 8" key="1">
    <citation type="journal article" date="2014" name="Genome Biol. Evol.">
        <title>The secreted proteins of Achlya hypogyna and Thraustotheca clavata identify the ancestral oomycete secretome and reveal gene acquisitions by horizontal gene transfer.</title>
        <authorList>
            <person name="Misner I."/>
            <person name="Blouin N."/>
            <person name="Leonard G."/>
            <person name="Richards T.A."/>
            <person name="Lane C.E."/>
        </authorList>
    </citation>
    <scope>NUCLEOTIDE SEQUENCE [LARGE SCALE GENOMIC DNA]</scope>
    <source>
        <strain evidence="7 8">ATCC 34112</strain>
    </source>
</reference>
<evidence type="ECO:0000256" key="2">
    <source>
        <dbReference type="ARBA" id="ARBA00010199"/>
    </source>
</evidence>
<dbReference type="GO" id="GO:0042910">
    <property type="term" value="F:xenobiotic transmembrane transporter activity"/>
    <property type="evidence" value="ECO:0007669"/>
    <property type="project" value="InterPro"/>
</dbReference>
<dbReference type="Proteomes" id="UP000243217">
    <property type="component" value="Unassembled WGS sequence"/>
</dbReference>
<feature type="transmembrane region" description="Helical" evidence="6">
    <location>
        <begin position="174"/>
        <end position="196"/>
    </location>
</feature>
<evidence type="ECO:0000256" key="6">
    <source>
        <dbReference type="SAM" id="Phobius"/>
    </source>
</evidence>
<feature type="transmembrane region" description="Helical" evidence="6">
    <location>
        <begin position="288"/>
        <end position="312"/>
    </location>
</feature>
<evidence type="ECO:0000256" key="1">
    <source>
        <dbReference type="ARBA" id="ARBA00004141"/>
    </source>
</evidence>
<evidence type="ECO:0000256" key="5">
    <source>
        <dbReference type="ARBA" id="ARBA00023136"/>
    </source>
</evidence>
<evidence type="ECO:0000256" key="4">
    <source>
        <dbReference type="ARBA" id="ARBA00022989"/>
    </source>
</evidence>
<accession>A0A1V9ZGJ3</accession>
<gene>
    <name evidence="7" type="ORF">THRCLA_07087</name>
</gene>
<feature type="transmembrane region" description="Helical" evidence="6">
    <location>
        <begin position="103"/>
        <end position="124"/>
    </location>
</feature>
<comment type="subcellular location">
    <subcellularLocation>
        <location evidence="1">Membrane</location>
        <topology evidence="1">Multi-pass membrane protein</topology>
    </subcellularLocation>
</comment>
<comment type="caution">
    <text evidence="7">The sequence shown here is derived from an EMBL/GenBank/DDBJ whole genome shotgun (WGS) entry which is preliminary data.</text>
</comment>
<dbReference type="STRING" id="74557.A0A1V9ZGJ3"/>
<feature type="transmembrane region" description="Helical" evidence="6">
    <location>
        <begin position="70"/>
        <end position="91"/>
    </location>
</feature>
<dbReference type="AlphaFoldDB" id="A0A1V9ZGJ3"/>
<feature type="transmembrane region" description="Helical" evidence="6">
    <location>
        <begin position="332"/>
        <end position="352"/>
    </location>
</feature>
<dbReference type="InterPro" id="IPR002528">
    <property type="entry name" value="MATE_fam"/>
</dbReference>
<proteinExistence type="inferred from homology"/>
<keyword evidence="3 6" id="KW-0812">Transmembrane</keyword>
<keyword evidence="5 6" id="KW-0472">Membrane</keyword>
<feature type="transmembrane region" description="Helical" evidence="6">
    <location>
        <begin position="202"/>
        <end position="227"/>
    </location>
</feature>
<evidence type="ECO:0000313" key="7">
    <source>
        <dbReference type="EMBL" id="OQR97113.1"/>
    </source>
</evidence>
<name>A0A1V9ZGJ3_9STRA</name>
<dbReference type="OrthoDB" id="2126698at2759"/>
<evidence type="ECO:0000256" key="3">
    <source>
        <dbReference type="ARBA" id="ARBA00022692"/>
    </source>
</evidence>
<dbReference type="GO" id="GO:0015297">
    <property type="term" value="F:antiporter activity"/>
    <property type="evidence" value="ECO:0007669"/>
    <property type="project" value="InterPro"/>
</dbReference>
<evidence type="ECO:0000313" key="8">
    <source>
        <dbReference type="Proteomes" id="UP000243217"/>
    </source>
</evidence>
<feature type="transmembrane region" description="Helical" evidence="6">
    <location>
        <begin position="430"/>
        <end position="450"/>
    </location>
</feature>
<dbReference type="PANTHER" id="PTHR11206">
    <property type="entry name" value="MULTIDRUG RESISTANCE PROTEIN"/>
    <property type="match status" value="1"/>
</dbReference>
<dbReference type="GO" id="GO:0016020">
    <property type="term" value="C:membrane"/>
    <property type="evidence" value="ECO:0007669"/>
    <property type="project" value="UniProtKB-SubCell"/>
</dbReference>
<dbReference type="Pfam" id="PF01554">
    <property type="entry name" value="MatE"/>
    <property type="match status" value="2"/>
</dbReference>
<dbReference type="GO" id="GO:1990961">
    <property type="term" value="P:xenobiotic detoxification by transmembrane export across the plasma membrane"/>
    <property type="evidence" value="ECO:0007669"/>
    <property type="project" value="InterPro"/>
</dbReference>
<dbReference type="InterPro" id="IPR045069">
    <property type="entry name" value="MATE_euk"/>
</dbReference>
<dbReference type="NCBIfam" id="TIGR00797">
    <property type="entry name" value="matE"/>
    <property type="match status" value="1"/>
</dbReference>
<dbReference type="EMBL" id="JNBS01001929">
    <property type="protein sequence ID" value="OQR97113.1"/>
    <property type="molecule type" value="Genomic_DNA"/>
</dbReference>
<organism evidence="7 8">
    <name type="scientific">Thraustotheca clavata</name>
    <dbReference type="NCBI Taxonomy" id="74557"/>
    <lineage>
        <taxon>Eukaryota</taxon>
        <taxon>Sar</taxon>
        <taxon>Stramenopiles</taxon>
        <taxon>Oomycota</taxon>
        <taxon>Saprolegniomycetes</taxon>
        <taxon>Saprolegniales</taxon>
        <taxon>Achlyaceae</taxon>
        <taxon>Thraustotheca</taxon>
    </lineage>
</organism>
<protein>
    <submittedName>
        <fullName evidence="7">Multidrug/Oligosaccharidyl-lipid/Polysaccharide (MOP) Flippase Superfamily</fullName>
    </submittedName>
</protein>
<feature type="transmembrane region" description="Helical" evidence="6">
    <location>
        <begin position="26"/>
        <end position="50"/>
    </location>
</feature>